<keyword evidence="1" id="KW-1133">Transmembrane helix</keyword>
<keyword evidence="1" id="KW-1003">Cell membrane</keyword>
<feature type="transmembrane region" description="Helical" evidence="1">
    <location>
        <begin position="234"/>
        <end position="262"/>
    </location>
</feature>
<feature type="transmembrane region" description="Helical" evidence="1">
    <location>
        <begin position="6"/>
        <end position="27"/>
    </location>
</feature>
<feature type="transmembrane region" description="Helical" evidence="1">
    <location>
        <begin position="156"/>
        <end position="181"/>
    </location>
</feature>
<dbReference type="HAMAP" id="MF_02077">
    <property type="entry name" value="Amj_flippase"/>
    <property type="match status" value="1"/>
</dbReference>
<feature type="transmembrane region" description="Helical" evidence="1">
    <location>
        <begin position="34"/>
        <end position="56"/>
    </location>
</feature>
<evidence type="ECO:0000256" key="1">
    <source>
        <dbReference type="HAMAP-Rule" id="MF_02077"/>
    </source>
</evidence>
<dbReference type="Proteomes" id="UP001236569">
    <property type="component" value="Unassembled WGS sequence"/>
</dbReference>
<evidence type="ECO:0000313" key="3">
    <source>
        <dbReference type="Proteomes" id="UP001236569"/>
    </source>
</evidence>
<comment type="subcellular location">
    <subcellularLocation>
        <location evidence="1">Cell membrane</location>
        <topology evidence="1">Multi-pass membrane protein</topology>
    </subcellularLocation>
</comment>
<comment type="caution">
    <text evidence="2">The sequence shown here is derived from an EMBL/GenBank/DDBJ whole genome shotgun (WGS) entry which is preliminary data.</text>
</comment>
<evidence type="ECO:0000313" key="2">
    <source>
        <dbReference type="EMBL" id="MDI9863622.1"/>
    </source>
</evidence>
<dbReference type="Pfam" id="PF10997">
    <property type="entry name" value="Amj"/>
    <property type="match status" value="1"/>
</dbReference>
<keyword evidence="1" id="KW-0472">Membrane</keyword>
<dbReference type="InterPro" id="IPR021260">
    <property type="entry name" value="Amj"/>
</dbReference>
<comment type="similarity">
    <text evidence="1">Belongs to the Amj family.</text>
</comment>
<reference evidence="2 3" key="1">
    <citation type="submission" date="2023-05" db="EMBL/GenBank/DDBJ databases">
        <title>Novel species of genus Flectobacillus isolated from stream in China.</title>
        <authorList>
            <person name="Lu H."/>
        </authorList>
    </citation>
    <scope>NUCLEOTIDE SEQUENCE [LARGE SCALE GENOMIC DNA]</scope>
    <source>
        <strain evidence="2 3">DC10W</strain>
    </source>
</reference>
<feature type="transmembrane region" description="Helical" evidence="1">
    <location>
        <begin position="76"/>
        <end position="95"/>
    </location>
</feature>
<keyword evidence="1" id="KW-0573">Peptidoglycan synthesis</keyword>
<protein>
    <recommendedName>
        <fullName evidence="1">Lipid II flippase Amj</fullName>
    </recommendedName>
</protein>
<keyword evidence="1" id="KW-0961">Cell wall biogenesis/degradation</keyword>
<keyword evidence="1" id="KW-0133">Cell shape</keyword>
<name>A0ABT6YJJ0_9BACT</name>
<organism evidence="2 3">
    <name type="scientific">Flectobacillus longus</name>
    <dbReference type="NCBI Taxonomy" id="2984207"/>
    <lineage>
        <taxon>Bacteria</taxon>
        <taxon>Pseudomonadati</taxon>
        <taxon>Bacteroidota</taxon>
        <taxon>Cytophagia</taxon>
        <taxon>Cytophagales</taxon>
        <taxon>Flectobacillaceae</taxon>
        <taxon>Flectobacillus</taxon>
    </lineage>
</organism>
<keyword evidence="1" id="KW-0813">Transport</keyword>
<feature type="transmembrane region" description="Helical" evidence="1">
    <location>
        <begin position="193"/>
        <end position="213"/>
    </location>
</feature>
<dbReference type="RefSeq" id="WP_283368896.1">
    <property type="nucleotide sequence ID" value="NZ_JASHID010000003.1"/>
</dbReference>
<sequence>MKIVIIILVLNLVINLIATFSFAARIAGIRTGKIALAFSLFNILNVISRTANGFQALLLANYVEKTIDADLDNTTLIFRMILLSFTIATVIGIVLTPSVQRIFHRAILEFYQVKTFGKMMGSFLRKEQFWQKVKSYSVLPQWTNWRMLQGQENYPWKIFILNMLATAILSVGVIASVYAGYLNPTYRSTASNLSALINGFSTIILFIFIDPYLSILTDQFMSKEISESRFRFNISFMMISRLLGTVLAQALLIPAAQVIAFVSNQM</sequence>
<proteinExistence type="inferred from homology"/>
<accession>A0ABT6YJJ0</accession>
<gene>
    <name evidence="1" type="primary">amj</name>
    <name evidence="2" type="ORF">QM480_04765</name>
</gene>
<dbReference type="EMBL" id="JASHID010000003">
    <property type="protein sequence ID" value="MDI9863622.1"/>
    <property type="molecule type" value="Genomic_DNA"/>
</dbReference>
<comment type="pathway">
    <text evidence="1">Cell wall biogenesis; peptidoglycan biosynthesis.</text>
</comment>
<comment type="function">
    <text evidence="1">Involved in peptidoglycan biosynthesis. Transports lipid-linked peptidoglycan precursors from the inner to the outer leaflet of the cytoplasmic membrane.</text>
</comment>
<keyword evidence="3" id="KW-1185">Reference proteome</keyword>
<keyword evidence="1" id="KW-0812">Transmembrane</keyword>